<sequence length="116" mass="13379">MYEFSRSQVTDRNRAAQSFGIPSSNIFQIRTSMHNVNRLPNAIRGRSVKGQKNKNVQFCTHLEYRQHQQDDGAKSGAIHFRVGGSGGEKILERRLFRGRRENEKNPKTDVQYTIKT</sequence>
<name>A0AAV0X2F2_9HEMI</name>
<evidence type="ECO:0000313" key="2">
    <source>
        <dbReference type="Proteomes" id="UP001160148"/>
    </source>
</evidence>
<comment type="caution">
    <text evidence="1">The sequence shown here is derived from an EMBL/GenBank/DDBJ whole genome shotgun (WGS) entry which is preliminary data.</text>
</comment>
<proteinExistence type="predicted"/>
<dbReference type="Proteomes" id="UP001160148">
    <property type="component" value="Unassembled WGS sequence"/>
</dbReference>
<dbReference type="AlphaFoldDB" id="A0AAV0X2F2"/>
<organism evidence="1 2">
    <name type="scientific">Macrosiphum euphorbiae</name>
    <name type="common">potato aphid</name>
    <dbReference type="NCBI Taxonomy" id="13131"/>
    <lineage>
        <taxon>Eukaryota</taxon>
        <taxon>Metazoa</taxon>
        <taxon>Ecdysozoa</taxon>
        <taxon>Arthropoda</taxon>
        <taxon>Hexapoda</taxon>
        <taxon>Insecta</taxon>
        <taxon>Pterygota</taxon>
        <taxon>Neoptera</taxon>
        <taxon>Paraneoptera</taxon>
        <taxon>Hemiptera</taxon>
        <taxon>Sternorrhyncha</taxon>
        <taxon>Aphidomorpha</taxon>
        <taxon>Aphidoidea</taxon>
        <taxon>Aphididae</taxon>
        <taxon>Macrosiphini</taxon>
        <taxon>Macrosiphum</taxon>
    </lineage>
</organism>
<dbReference type="EMBL" id="CARXXK010000003">
    <property type="protein sequence ID" value="CAI6362599.1"/>
    <property type="molecule type" value="Genomic_DNA"/>
</dbReference>
<gene>
    <name evidence="1" type="ORF">MEUPH1_LOCUS17656</name>
</gene>
<protein>
    <submittedName>
        <fullName evidence="1">Uncharacterized protein</fullName>
    </submittedName>
</protein>
<accession>A0AAV0X2F2</accession>
<keyword evidence="2" id="KW-1185">Reference proteome</keyword>
<reference evidence="1 2" key="1">
    <citation type="submission" date="2023-01" db="EMBL/GenBank/DDBJ databases">
        <authorList>
            <person name="Whitehead M."/>
        </authorList>
    </citation>
    <scope>NUCLEOTIDE SEQUENCE [LARGE SCALE GENOMIC DNA]</scope>
</reference>
<evidence type="ECO:0000313" key="1">
    <source>
        <dbReference type="EMBL" id="CAI6362599.1"/>
    </source>
</evidence>